<evidence type="ECO:0000313" key="2">
    <source>
        <dbReference type="EMBL" id="EGO28846.1"/>
    </source>
</evidence>
<dbReference type="RefSeq" id="XP_007315045.1">
    <property type="nucleotide sequence ID" value="XM_007314983.1"/>
</dbReference>
<dbReference type="KEGG" id="sla:SERLADRAFT_459693"/>
<dbReference type="AlphaFoldDB" id="F8NKX7"/>
<dbReference type="HOGENOM" id="CLU_1673521_0_0_1"/>
<evidence type="ECO:0000256" key="1">
    <source>
        <dbReference type="SAM" id="MobiDB-lite"/>
    </source>
</evidence>
<feature type="compositionally biased region" description="Polar residues" evidence="1">
    <location>
        <begin position="105"/>
        <end position="124"/>
    </location>
</feature>
<proteinExistence type="predicted"/>
<feature type="compositionally biased region" description="Basic and acidic residues" evidence="1">
    <location>
        <begin position="87"/>
        <end position="102"/>
    </location>
</feature>
<dbReference type="EMBL" id="GL945430">
    <property type="protein sequence ID" value="EGO28846.1"/>
    <property type="molecule type" value="Genomic_DNA"/>
</dbReference>
<dbReference type="GeneID" id="18817949"/>
<feature type="region of interest" description="Disordered" evidence="1">
    <location>
        <begin position="59"/>
        <end position="124"/>
    </location>
</feature>
<feature type="non-terminal residue" evidence="2">
    <location>
        <position position="158"/>
    </location>
</feature>
<feature type="compositionally biased region" description="Low complexity" evidence="1">
    <location>
        <begin position="59"/>
        <end position="86"/>
    </location>
</feature>
<dbReference type="Proteomes" id="UP000008064">
    <property type="component" value="Unassembled WGS sequence"/>
</dbReference>
<organism>
    <name type="scientific">Serpula lacrymans var. lacrymans (strain S7.9)</name>
    <name type="common">Dry rot fungus</name>
    <dbReference type="NCBI Taxonomy" id="578457"/>
    <lineage>
        <taxon>Eukaryota</taxon>
        <taxon>Fungi</taxon>
        <taxon>Dikarya</taxon>
        <taxon>Basidiomycota</taxon>
        <taxon>Agaricomycotina</taxon>
        <taxon>Agaricomycetes</taxon>
        <taxon>Agaricomycetidae</taxon>
        <taxon>Boletales</taxon>
        <taxon>Coniophorineae</taxon>
        <taxon>Serpulaceae</taxon>
        <taxon>Serpula</taxon>
    </lineage>
</organism>
<protein>
    <submittedName>
        <fullName evidence="2">Uncharacterized protein</fullName>
    </submittedName>
</protein>
<sequence length="158" mass="17054">MFLEEPMSLTLPVEELTRSRISVSLSGSGGFPFFKMTPLPDASPVVVQGNLRISFHVSSDSDGYSVSASISSDYPQASSSSSSRTSLPHERFSTSTHDDRHIPSSVESGNSSIPTDTMMADNSESYPSQDYLFSTLGLYPSHDVMTSFPFDGSLTYGS</sequence>
<name>F8NKX7_SERL9</name>
<gene>
    <name evidence="2" type="ORF">SERLADRAFT_459693</name>
</gene>
<accession>F8NKX7</accession>
<reference evidence="2" key="1">
    <citation type="submission" date="2011-04" db="EMBL/GenBank/DDBJ databases">
        <title>Evolution of plant cell wall degrading machinery underlies the functional diversity of forest fungi.</title>
        <authorList>
            <consortium name="US DOE Joint Genome Institute (JGI-PGF)"/>
            <person name="Eastwood D.C."/>
            <person name="Floudas D."/>
            <person name="Binder M."/>
            <person name="Majcherczyk A."/>
            <person name="Schneider P."/>
            <person name="Aerts A."/>
            <person name="Asiegbu F.O."/>
            <person name="Baker S.E."/>
            <person name="Barry K."/>
            <person name="Bendiksby M."/>
            <person name="Blumentritt M."/>
            <person name="Coutinho P.M."/>
            <person name="Cullen D."/>
            <person name="Cullen D."/>
            <person name="Gathman A."/>
            <person name="Goodell B."/>
            <person name="Henrissat B."/>
            <person name="Ihrmark K."/>
            <person name="Kauserud H."/>
            <person name="Kohler A."/>
            <person name="LaButti K."/>
            <person name="Lapidus A."/>
            <person name="Lavin J.L."/>
            <person name="Lee Y.-H."/>
            <person name="Lindquist E."/>
            <person name="Lilly W."/>
            <person name="Lucas S."/>
            <person name="Morin E."/>
            <person name="Murat C."/>
            <person name="Oguiza J.A."/>
            <person name="Park J."/>
            <person name="Pisabarro A.G."/>
            <person name="Riley R."/>
            <person name="Rosling A."/>
            <person name="Salamov A."/>
            <person name="Schmidt O."/>
            <person name="Schmutz J."/>
            <person name="Skrede I."/>
            <person name="Stenlid J."/>
            <person name="Wiebenga A."/>
            <person name="Xie X."/>
            <person name="Kues U."/>
            <person name="Hibbett D.S."/>
            <person name="Hoffmeister D."/>
            <person name="Hogberg N."/>
            <person name="Martin F."/>
            <person name="Grigoriev I.V."/>
            <person name="Watkinson S.C."/>
        </authorList>
    </citation>
    <scope>NUCLEOTIDE SEQUENCE</scope>
    <source>
        <strain evidence="2">S7.9</strain>
    </source>
</reference>